<dbReference type="AlphaFoldDB" id="A0A8K0P528"/>
<accession>A0A8K0P528</accession>
<keyword evidence="4" id="KW-0720">Serine protease</keyword>
<name>A0A8K0P528_LADFU</name>
<dbReference type="InterPro" id="IPR005320">
    <property type="entry name" value="Peptidase_S51"/>
</dbReference>
<gene>
    <name evidence="5" type="ORF">J437_LFUL013204</name>
</gene>
<evidence type="ECO:0000256" key="2">
    <source>
        <dbReference type="ARBA" id="ARBA00022670"/>
    </source>
</evidence>
<evidence type="ECO:0000256" key="1">
    <source>
        <dbReference type="ARBA" id="ARBA00006534"/>
    </source>
</evidence>
<dbReference type="GO" id="GO:0006508">
    <property type="term" value="P:proteolysis"/>
    <property type="evidence" value="ECO:0007669"/>
    <property type="project" value="UniProtKB-KW"/>
</dbReference>
<evidence type="ECO:0000313" key="5">
    <source>
        <dbReference type="EMBL" id="KAG8234036.1"/>
    </source>
</evidence>
<keyword evidence="2" id="KW-0645">Protease</keyword>
<reference evidence="5" key="1">
    <citation type="submission" date="2013-04" db="EMBL/GenBank/DDBJ databases">
        <authorList>
            <person name="Qu J."/>
            <person name="Murali S.C."/>
            <person name="Bandaranaike D."/>
            <person name="Bellair M."/>
            <person name="Blankenburg K."/>
            <person name="Chao H."/>
            <person name="Dinh H."/>
            <person name="Doddapaneni H."/>
            <person name="Downs B."/>
            <person name="Dugan-Rocha S."/>
            <person name="Elkadiri S."/>
            <person name="Gnanaolivu R.D."/>
            <person name="Hernandez B."/>
            <person name="Javaid M."/>
            <person name="Jayaseelan J.C."/>
            <person name="Lee S."/>
            <person name="Li M."/>
            <person name="Ming W."/>
            <person name="Munidasa M."/>
            <person name="Muniz J."/>
            <person name="Nguyen L."/>
            <person name="Ongeri F."/>
            <person name="Osuji N."/>
            <person name="Pu L.-L."/>
            <person name="Puazo M."/>
            <person name="Qu C."/>
            <person name="Quiroz J."/>
            <person name="Raj R."/>
            <person name="Weissenberger G."/>
            <person name="Xin Y."/>
            <person name="Zou X."/>
            <person name="Han Y."/>
            <person name="Richards S."/>
            <person name="Worley K."/>
            <person name="Muzny D."/>
            <person name="Gibbs R."/>
        </authorList>
    </citation>
    <scope>NUCLEOTIDE SEQUENCE</scope>
    <source>
        <strain evidence="5">Sampled in the wild</strain>
    </source>
</reference>
<dbReference type="OrthoDB" id="10052168at2759"/>
<protein>
    <submittedName>
        <fullName evidence="5">Uncharacterized protein</fullName>
    </submittedName>
</protein>
<keyword evidence="3" id="KW-0378">Hydrolase</keyword>
<dbReference type="Pfam" id="PF03575">
    <property type="entry name" value="Peptidase_S51"/>
    <property type="match status" value="1"/>
</dbReference>
<organism evidence="5 6">
    <name type="scientific">Ladona fulva</name>
    <name type="common">Scarce chaser dragonfly</name>
    <name type="synonym">Libellula fulva</name>
    <dbReference type="NCBI Taxonomy" id="123851"/>
    <lineage>
        <taxon>Eukaryota</taxon>
        <taxon>Metazoa</taxon>
        <taxon>Ecdysozoa</taxon>
        <taxon>Arthropoda</taxon>
        <taxon>Hexapoda</taxon>
        <taxon>Insecta</taxon>
        <taxon>Pterygota</taxon>
        <taxon>Palaeoptera</taxon>
        <taxon>Odonata</taxon>
        <taxon>Epiprocta</taxon>
        <taxon>Anisoptera</taxon>
        <taxon>Libelluloidea</taxon>
        <taxon>Libellulidae</taxon>
        <taxon>Ladona</taxon>
    </lineage>
</organism>
<proteinExistence type="inferred from homology"/>
<dbReference type="PANTHER" id="PTHR20842:SF0">
    <property type="entry name" value="ALPHA-ASPARTYL DIPEPTIDASE"/>
    <property type="match status" value="1"/>
</dbReference>
<dbReference type="InterPro" id="IPR029062">
    <property type="entry name" value="Class_I_gatase-like"/>
</dbReference>
<dbReference type="PANTHER" id="PTHR20842">
    <property type="entry name" value="PROTEASE S51 ALPHA-ASPARTYL DIPEPTIDASE"/>
    <property type="match status" value="1"/>
</dbReference>
<dbReference type="SUPFAM" id="SSF52317">
    <property type="entry name" value="Class I glutamine amidotransferase-like"/>
    <property type="match status" value="1"/>
</dbReference>
<evidence type="ECO:0000256" key="3">
    <source>
        <dbReference type="ARBA" id="ARBA00022801"/>
    </source>
</evidence>
<dbReference type="Proteomes" id="UP000792457">
    <property type="component" value="Unassembled WGS sequence"/>
</dbReference>
<comment type="caution">
    <text evidence="5">The sequence shown here is derived from an EMBL/GenBank/DDBJ whole genome shotgun (WGS) entry which is preliminary data.</text>
</comment>
<dbReference type="GO" id="GO:0008236">
    <property type="term" value="F:serine-type peptidase activity"/>
    <property type="evidence" value="ECO:0007669"/>
    <property type="project" value="UniProtKB-KW"/>
</dbReference>
<dbReference type="Gene3D" id="3.40.50.880">
    <property type="match status" value="2"/>
</dbReference>
<sequence length="187" mass="21102">MACQRQLLLLSTSTIHGSEYLDYAKAEIDSFFKRNNVSKILFIPFALRNHDEYASKAKFALKAWGYDVDSIHEAKNHLEAVNKAQAFFIGGGNTFQLLKSLYDNSLVGAIRKRVLHETRETRINQYHEIPGMPPVIGLREGSILHVDGTKLKLLGNKSARLFMPGERPKEYESGADLSFLINENCSD</sequence>
<dbReference type="EMBL" id="KZ308765">
    <property type="protein sequence ID" value="KAG8234036.1"/>
    <property type="molecule type" value="Genomic_DNA"/>
</dbReference>
<keyword evidence="6" id="KW-1185">Reference proteome</keyword>
<evidence type="ECO:0000256" key="4">
    <source>
        <dbReference type="ARBA" id="ARBA00022825"/>
    </source>
</evidence>
<comment type="similarity">
    <text evidence="1">Belongs to the peptidase S51 family.</text>
</comment>
<evidence type="ECO:0000313" key="6">
    <source>
        <dbReference type="Proteomes" id="UP000792457"/>
    </source>
</evidence>
<reference evidence="5" key="2">
    <citation type="submission" date="2017-10" db="EMBL/GenBank/DDBJ databases">
        <title>Ladona fulva Genome sequencing and assembly.</title>
        <authorList>
            <person name="Murali S."/>
            <person name="Richards S."/>
            <person name="Bandaranaike D."/>
            <person name="Bellair M."/>
            <person name="Blankenburg K."/>
            <person name="Chao H."/>
            <person name="Dinh H."/>
            <person name="Doddapaneni H."/>
            <person name="Dugan-Rocha S."/>
            <person name="Elkadiri S."/>
            <person name="Gnanaolivu R."/>
            <person name="Hernandez B."/>
            <person name="Skinner E."/>
            <person name="Javaid M."/>
            <person name="Lee S."/>
            <person name="Li M."/>
            <person name="Ming W."/>
            <person name="Munidasa M."/>
            <person name="Muniz J."/>
            <person name="Nguyen L."/>
            <person name="Hughes D."/>
            <person name="Osuji N."/>
            <person name="Pu L.-L."/>
            <person name="Puazo M."/>
            <person name="Qu C."/>
            <person name="Quiroz J."/>
            <person name="Raj R."/>
            <person name="Weissenberger G."/>
            <person name="Xin Y."/>
            <person name="Zou X."/>
            <person name="Han Y."/>
            <person name="Worley K."/>
            <person name="Muzny D."/>
            <person name="Gibbs R."/>
        </authorList>
    </citation>
    <scope>NUCLEOTIDE SEQUENCE</scope>
    <source>
        <strain evidence="5">Sampled in the wild</strain>
    </source>
</reference>